<dbReference type="InterPro" id="IPR023296">
    <property type="entry name" value="Glyco_hydro_beta-prop_sf"/>
</dbReference>
<dbReference type="CDD" id="cd08983">
    <property type="entry name" value="GH43_Bt3655-like"/>
    <property type="match status" value="1"/>
</dbReference>
<evidence type="ECO:0000256" key="1">
    <source>
        <dbReference type="SAM" id="SignalP"/>
    </source>
</evidence>
<feature type="chain" id="PRO_5047457551" evidence="1">
    <location>
        <begin position="20"/>
        <end position="373"/>
    </location>
</feature>
<reference evidence="2 3" key="1">
    <citation type="submission" date="2024-05" db="EMBL/GenBank/DDBJ databases">
        <title>Roseateles sp. DJS-2-20 16S ribosomal RNA gene Genome sequencing and assembly.</title>
        <authorList>
            <person name="Woo H."/>
        </authorList>
    </citation>
    <scope>NUCLEOTIDE SEQUENCE [LARGE SCALE GENOMIC DNA]</scope>
    <source>
        <strain evidence="2 3">DJS-2-20</strain>
    </source>
</reference>
<dbReference type="GO" id="GO:0016787">
    <property type="term" value="F:hydrolase activity"/>
    <property type="evidence" value="ECO:0007669"/>
    <property type="project" value="UniProtKB-KW"/>
</dbReference>
<evidence type="ECO:0000313" key="2">
    <source>
        <dbReference type="EMBL" id="MEO3691984.1"/>
    </source>
</evidence>
<dbReference type="Proteomes" id="UP001495147">
    <property type="component" value="Unassembled WGS sequence"/>
</dbReference>
<dbReference type="InterPro" id="IPR050727">
    <property type="entry name" value="GH43_arabinanases"/>
</dbReference>
<organism evidence="2 3">
    <name type="scientific">Roseateles paludis</name>
    <dbReference type="NCBI Taxonomy" id="3145238"/>
    <lineage>
        <taxon>Bacteria</taxon>
        <taxon>Pseudomonadati</taxon>
        <taxon>Pseudomonadota</taxon>
        <taxon>Betaproteobacteria</taxon>
        <taxon>Burkholderiales</taxon>
        <taxon>Sphaerotilaceae</taxon>
        <taxon>Roseateles</taxon>
    </lineage>
</organism>
<keyword evidence="1" id="KW-0732">Signal</keyword>
<dbReference type="PANTHER" id="PTHR43301:SF3">
    <property type="entry name" value="ARABINAN ENDO-1,5-ALPHA-L-ARABINOSIDASE A-RELATED"/>
    <property type="match status" value="1"/>
</dbReference>
<keyword evidence="2" id="KW-0378">Hydrolase</keyword>
<dbReference type="RefSeq" id="WP_347704791.1">
    <property type="nucleotide sequence ID" value="NZ_JBDPZD010000002.1"/>
</dbReference>
<feature type="signal peptide" evidence="1">
    <location>
        <begin position="1"/>
        <end position="19"/>
    </location>
</feature>
<name>A0ABV0G2N1_9BURK</name>
<dbReference type="PANTHER" id="PTHR43301">
    <property type="entry name" value="ARABINAN ENDO-1,5-ALPHA-L-ARABINOSIDASE"/>
    <property type="match status" value="1"/>
</dbReference>
<keyword evidence="3" id="KW-1185">Reference proteome</keyword>
<accession>A0ABV0G2N1</accession>
<gene>
    <name evidence="2" type="ORF">ABDJ85_10925</name>
</gene>
<protein>
    <submittedName>
        <fullName evidence="2">Glycoside hydrolase family 43 protein</fullName>
    </submittedName>
</protein>
<evidence type="ECO:0000313" key="3">
    <source>
        <dbReference type="Proteomes" id="UP001495147"/>
    </source>
</evidence>
<dbReference type="EMBL" id="JBDPZD010000002">
    <property type="protein sequence ID" value="MEO3691984.1"/>
    <property type="molecule type" value="Genomic_DNA"/>
</dbReference>
<sequence length="373" mass="41497">MKHLLGALALVLAIPPALAQSHPLEVANPKHTVQLVKTIAPPAGLVAPKPAEQSAYLLVYFKDETHDIYFATSPDGYTFTDVNGGQPVALGRVLAEQKGVRDPHLMRGPDNAFYMAMTDLHIYGKGAGHRSTEWERPIEGYGWGNNQNLILMKSFDLIHWTHARVKVAALFPQVGDLGAVWAPETIWDDKAQRPMVYYTTRVGAAPNTLVYAYADLAFNTLETEPKTLFTYPIKGKSAIDGDITKIGDKYHLFYVAHDDPGFLRQAISDRINEGFVFNPQKVDPETDYTEAPTLWHRHGTQTYVLMYDVFGAKPRNNMGFSETTDFVNFKNLGRFNEPGSPMKAANFVGAKHGAVIAISPAEMARLQRYFAQK</sequence>
<dbReference type="Gene3D" id="2.115.10.20">
    <property type="entry name" value="Glycosyl hydrolase domain, family 43"/>
    <property type="match status" value="2"/>
</dbReference>
<proteinExistence type="predicted"/>
<dbReference type="SUPFAM" id="SSF75005">
    <property type="entry name" value="Arabinanase/levansucrase/invertase"/>
    <property type="match status" value="1"/>
</dbReference>
<comment type="caution">
    <text evidence="2">The sequence shown here is derived from an EMBL/GenBank/DDBJ whole genome shotgun (WGS) entry which is preliminary data.</text>
</comment>